<dbReference type="PROSITE" id="PS50994">
    <property type="entry name" value="INTEGRASE"/>
    <property type="match status" value="1"/>
</dbReference>
<dbReference type="SUPFAM" id="SSF53098">
    <property type="entry name" value="Ribonuclease H-like"/>
    <property type="match status" value="1"/>
</dbReference>
<dbReference type="PANTHER" id="PTHR46148:SF59">
    <property type="entry name" value="NUCLEOTIDYLTRANSFERASE, RIBONUCLEASE H"/>
    <property type="match status" value="1"/>
</dbReference>
<evidence type="ECO:0000313" key="3">
    <source>
        <dbReference type="Proteomes" id="UP001151760"/>
    </source>
</evidence>
<keyword evidence="2" id="KW-0548">Nucleotidyltransferase</keyword>
<dbReference type="Pfam" id="PF24626">
    <property type="entry name" value="SH3_Tf2-1"/>
    <property type="match status" value="1"/>
</dbReference>
<feature type="domain" description="Integrase catalytic" evidence="1">
    <location>
        <begin position="1"/>
        <end position="66"/>
    </location>
</feature>
<accession>A0ABQ5A1E7</accession>
<evidence type="ECO:0000259" key="1">
    <source>
        <dbReference type="PROSITE" id="PS50994"/>
    </source>
</evidence>
<dbReference type="EMBL" id="BQNB010011883">
    <property type="protein sequence ID" value="GJS96389.1"/>
    <property type="molecule type" value="Genomic_DNA"/>
</dbReference>
<proteinExistence type="predicted"/>
<protein>
    <submittedName>
        <fullName evidence="2">Reverse transcriptase domain-containing protein</fullName>
    </submittedName>
</protein>
<dbReference type="Proteomes" id="UP001151760">
    <property type="component" value="Unassembled WGS sequence"/>
</dbReference>
<comment type="caution">
    <text evidence="2">The sequence shown here is derived from an EMBL/GenBank/DDBJ whole genome shotgun (WGS) entry which is preliminary data.</text>
</comment>
<reference evidence="2" key="2">
    <citation type="submission" date="2022-01" db="EMBL/GenBank/DDBJ databases">
        <authorList>
            <person name="Yamashiro T."/>
            <person name="Shiraishi A."/>
            <person name="Satake H."/>
            <person name="Nakayama K."/>
        </authorList>
    </citation>
    <scope>NUCLEOTIDE SEQUENCE</scope>
</reference>
<sequence length="270" mass="31222">MSTAYHPQTDGQSRRTIQTLEDMLRACVFHFGGSWDAHLPLVEFSYNNSYHSSIRCAPFEALYERKCRSPVLWAKVGESQLIRPKIIQETTDKIFQIKESLKAARDRQKSYADKQHKPLEFSVGDQVLLKVSPWKGVVRFGKKGKLAPRYVGPFEITKRIDPVAYHLRLPQELSNVHDTFHVSNLKKCLIDANVQVPLDNIKADKTLRFIEEPIEIIDHEVKKLKRSKIPIVKARWNSKRGPTFTWEHKDHMKTKYPLLFSDQVSSGSIN</sequence>
<dbReference type="InterPro" id="IPR001584">
    <property type="entry name" value="Integrase_cat-core"/>
</dbReference>
<gene>
    <name evidence="2" type="ORF">Tco_0803357</name>
</gene>
<name>A0ABQ5A1E7_9ASTR</name>
<evidence type="ECO:0000313" key="2">
    <source>
        <dbReference type="EMBL" id="GJS96389.1"/>
    </source>
</evidence>
<reference evidence="2" key="1">
    <citation type="journal article" date="2022" name="Int. J. Mol. Sci.">
        <title>Draft Genome of Tanacetum Coccineum: Genomic Comparison of Closely Related Tanacetum-Family Plants.</title>
        <authorList>
            <person name="Yamashiro T."/>
            <person name="Shiraishi A."/>
            <person name="Nakayama K."/>
            <person name="Satake H."/>
        </authorList>
    </citation>
    <scope>NUCLEOTIDE SEQUENCE</scope>
</reference>
<dbReference type="PANTHER" id="PTHR46148">
    <property type="entry name" value="CHROMO DOMAIN-CONTAINING PROTEIN"/>
    <property type="match status" value="1"/>
</dbReference>
<keyword evidence="3" id="KW-1185">Reference proteome</keyword>
<dbReference type="GO" id="GO:0003964">
    <property type="term" value="F:RNA-directed DNA polymerase activity"/>
    <property type="evidence" value="ECO:0007669"/>
    <property type="project" value="UniProtKB-KW"/>
</dbReference>
<dbReference type="InterPro" id="IPR012337">
    <property type="entry name" value="RNaseH-like_sf"/>
</dbReference>
<organism evidence="2 3">
    <name type="scientific">Tanacetum coccineum</name>
    <dbReference type="NCBI Taxonomy" id="301880"/>
    <lineage>
        <taxon>Eukaryota</taxon>
        <taxon>Viridiplantae</taxon>
        <taxon>Streptophyta</taxon>
        <taxon>Embryophyta</taxon>
        <taxon>Tracheophyta</taxon>
        <taxon>Spermatophyta</taxon>
        <taxon>Magnoliopsida</taxon>
        <taxon>eudicotyledons</taxon>
        <taxon>Gunneridae</taxon>
        <taxon>Pentapetalae</taxon>
        <taxon>asterids</taxon>
        <taxon>campanulids</taxon>
        <taxon>Asterales</taxon>
        <taxon>Asteraceae</taxon>
        <taxon>Asteroideae</taxon>
        <taxon>Anthemideae</taxon>
        <taxon>Anthemidinae</taxon>
        <taxon>Tanacetum</taxon>
    </lineage>
</organism>
<dbReference type="Gene3D" id="3.30.420.10">
    <property type="entry name" value="Ribonuclease H-like superfamily/Ribonuclease H"/>
    <property type="match status" value="1"/>
</dbReference>
<keyword evidence="2" id="KW-0808">Transferase</keyword>
<dbReference type="InterPro" id="IPR036397">
    <property type="entry name" value="RNaseH_sf"/>
</dbReference>
<dbReference type="InterPro" id="IPR056924">
    <property type="entry name" value="SH3_Tf2-1"/>
</dbReference>
<keyword evidence="2" id="KW-0695">RNA-directed DNA polymerase</keyword>